<organism evidence="1 2">
    <name type="scientific">Sediminicola arcticus</name>
    <dbReference type="NCBI Taxonomy" id="1574308"/>
    <lineage>
        <taxon>Bacteria</taxon>
        <taxon>Pseudomonadati</taxon>
        <taxon>Bacteroidota</taxon>
        <taxon>Flavobacteriia</taxon>
        <taxon>Flavobacteriales</taxon>
        <taxon>Flavobacteriaceae</taxon>
        <taxon>Sediminicola</taxon>
    </lineage>
</organism>
<gene>
    <name evidence="1" type="ORF">ABXZ36_11160</name>
</gene>
<dbReference type="Pfam" id="PF08811">
    <property type="entry name" value="DUF1800"/>
    <property type="match status" value="1"/>
</dbReference>
<dbReference type="InterPro" id="IPR014917">
    <property type="entry name" value="DUF1800"/>
</dbReference>
<dbReference type="EMBL" id="JBEXAE010000005">
    <property type="protein sequence ID" value="MET6991205.1"/>
    <property type="molecule type" value="Genomic_DNA"/>
</dbReference>
<dbReference type="Proteomes" id="UP001549799">
    <property type="component" value="Unassembled WGS sequence"/>
</dbReference>
<comment type="caution">
    <text evidence="1">The sequence shown here is derived from an EMBL/GenBank/DDBJ whole genome shotgun (WGS) entry which is preliminary data.</text>
</comment>
<protein>
    <submittedName>
        <fullName evidence="1">DUF1800 domain-containing protein</fullName>
    </submittedName>
</protein>
<evidence type="ECO:0000313" key="1">
    <source>
        <dbReference type="EMBL" id="MET6991205.1"/>
    </source>
</evidence>
<evidence type="ECO:0000313" key="2">
    <source>
        <dbReference type="Proteomes" id="UP001549799"/>
    </source>
</evidence>
<reference evidence="1 2" key="1">
    <citation type="submission" date="2024-07" db="EMBL/GenBank/DDBJ databases">
        <title>The genome sequence of type strain Sediminicola arcticus GDMCC 1.2805.</title>
        <authorList>
            <person name="Liu Y."/>
        </authorList>
    </citation>
    <scope>NUCLEOTIDE SEQUENCE [LARGE SCALE GENOMIC DNA]</scope>
    <source>
        <strain evidence="1 2">GDMCC 1.2805</strain>
    </source>
</reference>
<name>A0ABV2SWR9_9FLAO</name>
<keyword evidence="2" id="KW-1185">Reference proteome</keyword>
<proteinExistence type="predicted"/>
<accession>A0ABV2SWR9</accession>
<dbReference type="RefSeq" id="WP_354615668.1">
    <property type="nucleotide sequence ID" value="NZ_JBEXAE010000005.1"/>
</dbReference>
<sequence>MNSETNASKTMEFFINCNTSSLATYTAPLDKLKAAHLYRRLGFSASVQTIDQAVGQSATALVDGLINEAVNMPTLTAPAWADWNNSNYPEDDDARRALRNSQIGEWKLAYANGLINNNLRDRLSFFWSNHFVTELNVYNCNSFLYYYTDCLQRNALGNFKTFVHDIGLTSAMLFYLDGAYNINNRPNENYARELYELFSLGEGNGYTEQDIVETARALTGYVDRSEIGCSQVTFDPTKHDSGSKTILGQTGNWGYDDVIDILFQERPNEIARYICTKLYEFFVHPDSNDDARNAQTIIQGMASTMVSNNFEIAPVLSQLFKSQHFFDDEAIGVIIKSPYDLFLNLLKETGFFYDDSVMNQIIETTRMLSQELFDPVDVAGWQRDRTWINTNFMIGRWLSLEFMLDGFYGHNAEQFRTFAVEAVGPSNRGTSNPRIVVEAIVNEMTPKGLLTEADFDNALSAFTIDDIPEIYYGSDYIEGGQGIWMLDISPEVPFQVYLLLQHLARQPEFQLK</sequence>